<evidence type="ECO:0000313" key="2">
    <source>
        <dbReference type="EMBL" id="CAL1542887.1"/>
    </source>
</evidence>
<dbReference type="AlphaFoldDB" id="A0AAV2I7T2"/>
<name>A0AAV2I7T2_LYMST</name>
<comment type="caution">
    <text evidence="2">The sequence shown here is derived from an EMBL/GenBank/DDBJ whole genome shotgun (WGS) entry which is preliminary data.</text>
</comment>
<reference evidence="2 3" key="1">
    <citation type="submission" date="2024-04" db="EMBL/GenBank/DDBJ databases">
        <authorList>
            <consortium name="Genoscope - CEA"/>
            <person name="William W."/>
        </authorList>
    </citation>
    <scope>NUCLEOTIDE SEQUENCE [LARGE SCALE GENOMIC DNA]</scope>
</reference>
<feature type="region of interest" description="Disordered" evidence="1">
    <location>
        <begin position="487"/>
        <end position="699"/>
    </location>
</feature>
<feature type="compositionally biased region" description="Basic and acidic residues" evidence="1">
    <location>
        <begin position="288"/>
        <end position="326"/>
    </location>
</feature>
<feature type="compositionally biased region" description="Polar residues" evidence="1">
    <location>
        <begin position="501"/>
        <end position="521"/>
    </location>
</feature>
<accession>A0AAV2I7T2</accession>
<organism evidence="2 3">
    <name type="scientific">Lymnaea stagnalis</name>
    <name type="common">Great pond snail</name>
    <name type="synonym">Helix stagnalis</name>
    <dbReference type="NCBI Taxonomy" id="6523"/>
    <lineage>
        <taxon>Eukaryota</taxon>
        <taxon>Metazoa</taxon>
        <taxon>Spiralia</taxon>
        <taxon>Lophotrochozoa</taxon>
        <taxon>Mollusca</taxon>
        <taxon>Gastropoda</taxon>
        <taxon>Heterobranchia</taxon>
        <taxon>Euthyneura</taxon>
        <taxon>Panpulmonata</taxon>
        <taxon>Hygrophila</taxon>
        <taxon>Lymnaeoidea</taxon>
        <taxon>Lymnaeidae</taxon>
        <taxon>Lymnaea</taxon>
    </lineage>
</organism>
<feature type="region of interest" description="Disordered" evidence="1">
    <location>
        <begin position="745"/>
        <end position="770"/>
    </location>
</feature>
<proteinExistence type="predicted"/>
<feature type="compositionally biased region" description="Polar residues" evidence="1">
    <location>
        <begin position="572"/>
        <end position="582"/>
    </location>
</feature>
<evidence type="ECO:0000313" key="3">
    <source>
        <dbReference type="Proteomes" id="UP001497497"/>
    </source>
</evidence>
<sequence>MATRSLSTLAYVNDHTIDVLRKHAKNRPLGDIEYRYNYVPPQPVLSCRTVNIDLPGTRTYRPRSTFDILEEQQRLIRRLYNKQISRPATSVPRPSVKLGAIQRPSSEHKKLNIEVKGRPVTALSYGVSPRDNKSPVVTPRRPKTTGRFRNVQPATDSFLVVKIDEDILAKSQSGKELNSQIRSYWNSEENHLAQGIFMRGQKRPDDVPPKLDAWLTFGGAGGSGGEGVIDAFASFKNSEEYYNIEGSVGSRVAQQLQKGDAIRIGINGVLMSQDLKVRKRSKLSTHQEPGEKKETEQIEKAGQHKLGPEDKSQQESAERDKNHEFENFELDSLEDSLEDTMEVEKISGARKSSFLSSALVEDMEKKLIMLNEAPKSIPLSWEDQCSKPDVKVIHPKVLPQNVTKHVVSETQPVKFEKQTYKSERQEFPQSHTVGYKIKQRTPNSLQNNQNNSGKVKVVYIDPLTQEEDERIKGMSVDEIVNFKLERSSRESTAVTIRRSLQGHNNGNASKEEPLNSSNEQTSSLKRGGSRGSRPSSNSSQSSDPGRVLSPKLKTVPVHPSSMQAVTDDLRISTKNPSQTNEMSRVGKAHGKLSPAKPLHRSGAGQGSSIKSGPLPGDAEFIKITAQLKVTPGSPTPSSAQPGTLFSPYHFSPGSNTPRDPDYMVDLDISGRSLALSPPPQSNHSREVPQQETDPSSPKVLELDFKKDQIEAEPSTRINESAVSRVSDVTLEVTAHPTTLLAISIPTADELSDRESPSHSPSHFDDASGGQ</sequence>
<dbReference type="EMBL" id="CAXITT010000512">
    <property type="protein sequence ID" value="CAL1542887.1"/>
    <property type="molecule type" value="Genomic_DNA"/>
</dbReference>
<gene>
    <name evidence="2" type="ORF">GSLYS_00016421001</name>
</gene>
<feature type="compositionally biased region" description="Basic and acidic residues" evidence="1">
    <location>
        <begin position="750"/>
        <end position="770"/>
    </location>
</feature>
<feature type="compositionally biased region" description="Low complexity" evidence="1">
    <location>
        <begin position="522"/>
        <end position="546"/>
    </location>
</feature>
<feature type="region of interest" description="Disordered" evidence="1">
    <location>
        <begin position="278"/>
        <end position="333"/>
    </location>
</feature>
<protein>
    <submittedName>
        <fullName evidence="2">Uncharacterized protein</fullName>
    </submittedName>
</protein>
<dbReference type="Proteomes" id="UP001497497">
    <property type="component" value="Unassembled WGS sequence"/>
</dbReference>
<feature type="region of interest" description="Disordered" evidence="1">
    <location>
        <begin position="124"/>
        <end position="146"/>
    </location>
</feature>
<keyword evidence="3" id="KW-1185">Reference proteome</keyword>
<evidence type="ECO:0000256" key="1">
    <source>
        <dbReference type="SAM" id="MobiDB-lite"/>
    </source>
</evidence>